<dbReference type="RefSeq" id="XP_027204371.1">
    <property type="nucleotide sequence ID" value="XM_027348570.1"/>
</dbReference>
<dbReference type="OMA" id="XPILTGS"/>
<dbReference type="InterPro" id="IPR037626">
    <property type="entry name" value="NUP37"/>
</dbReference>
<dbReference type="KEGG" id="dpte:113798085"/>
<dbReference type="CTD" id="79023"/>
<sequence length="367" mass="41679">MIGQKLTNSPFTNVASSMNNMTIKEKKVQVFYEEFQIDLKQATENTINSVKFCPFDGATDILACCVRERIFIYQISLSSTNNNDNKQGDGTEFDYKFIYDYICGSKCSSIAFGPRTNFSAQSQQGFLSLAVATDDFCILLLNQSIQYDDHPSTNNAEQQFFTGHINHINDMAFEPISGEQLASTGDDCTCIIRSLREPSDGKNITKLMLSSPGVSIKWHNTEPNKLLVAEKKGMIRFYDTITRVAVMSFDCYRYPLTSSDWCTENNLFIGCTSDRDLFFWDTSLTSLPIKILKTDFEGLSELSFYNSKLIAYRGRPYSFLTVKNFITNQTYIERNLIAGRGISWNRSMPLLAVGGPKYIHLFKFNVF</sequence>
<organism evidence="1 2">
    <name type="scientific">Dermatophagoides pteronyssinus</name>
    <name type="common">European house dust mite</name>
    <dbReference type="NCBI Taxonomy" id="6956"/>
    <lineage>
        <taxon>Eukaryota</taxon>
        <taxon>Metazoa</taxon>
        <taxon>Ecdysozoa</taxon>
        <taxon>Arthropoda</taxon>
        <taxon>Chelicerata</taxon>
        <taxon>Arachnida</taxon>
        <taxon>Acari</taxon>
        <taxon>Acariformes</taxon>
        <taxon>Sarcoptiformes</taxon>
        <taxon>Astigmata</taxon>
        <taxon>Psoroptidia</taxon>
        <taxon>Analgoidea</taxon>
        <taxon>Pyroglyphidae</taxon>
        <taxon>Dermatophagoidinae</taxon>
        <taxon>Dermatophagoides</taxon>
    </lineage>
</organism>
<dbReference type="SUPFAM" id="SSF50978">
    <property type="entry name" value="WD40 repeat-like"/>
    <property type="match status" value="1"/>
</dbReference>
<reference evidence="2" key="1">
    <citation type="submission" date="2025-08" db="UniProtKB">
        <authorList>
            <consortium name="RefSeq"/>
        </authorList>
    </citation>
    <scope>IDENTIFICATION</scope>
    <source>
        <strain evidence="2">Airmid</strain>
    </source>
</reference>
<accession>A0A6P6YHW4</accession>
<evidence type="ECO:0000313" key="1">
    <source>
        <dbReference type="Proteomes" id="UP000515146"/>
    </source>
</evidence>
<dbReference type="InParanoid" id="A0A6P6YHW4"/>
<dbReference type="SMART" id="SM00320">
    <property type="entry name" value="WD40"/>
    <property type="match status" value="4"/>
</dbReference>
<protein>
    <submittedName>
        <fullName evidence="2">Nucleoporin Nup37-like</fullName>
    </submittedName>
</protein>
<name>A0A6P6YHW4_DERPT</name>
<dbReference type="Proteomes" id="UP000515146">
    <property type="component" value="Unplaced"/>
</dbReference>
<dbReference type="FunCoup" id="A0A6P6YHW4">
    <property type="interactions" value="539"/>
</dbReference>
<dbReference type="PANTHER" id="PTHR22806:SF0">
    <property type="entry name" value="NUCLEOPORIN NUP37"/>
    <property type="match status" value="1"/>
</dbReference>
<evidence type="ECO:0000313" key="2">
    <source>
        <dbReference type="RefSeq" id="XP_027204371.1"/>
    </source>
</evidence>
<dbReference type="InterPro" id="IPR015943">
    <property type="entry name" value="WD40/YVTN_repeat-like_dom_sf"/>
</dbReference>
<dbReference type="Gene3D" id="2.130.10.10">
    <property type="entry name" value="YVTN repeat-like/Quinoprotein amine dehydrogenase"/>
    <property type="match status" value="1"/>
</dbReference>
<dbReference type="InterPro" id="IPR001680">
    <property type="entry name" value="WD40_rpt"/>
</dbReference>
<dbReference type="InterPro" id="IPR036322">
    <property type="entry name" value="WD40_repeat_dom_sf"/>
</dbReference>
<proteinExistence type="predicted"/>
<dbReference type="PANTHER" id="PTHR22806">
    <property type="entry name" value="NUCLEOPORIN NUP37 P37 -RELATED"/>
    <property type="match status" value="1"/>
</dbReference>
<gene>
    <name evidence="2" type="primary">LOC113798085</name>
</gene>
<keyword evidence="1" id="KW-1185">Reference proteome</keyword>
<dbReference type="OrthoDB" id="340259at2759"/>
<dbReference type="GO" id="GO:0031080">
    <property type="term" value="C:nuclear pore outer ring"/>
    <property type="evidence" value="ECO:0007669"/>
    <property type="project" value="InterPro"/>
</dbReference>
<dbReference type="AlphaFoldDB" id="A0A6P6YHW4"/>